<dbReference type="EMBL" id="GBXM01032424">
    <property type="protein sequence ID" value="JAH76153.1"/>
    <property type="molecule type" value="Transcribed_RNA"/>
</dbReference>
<evidence type="ECO:0000313" key="1">
    <source>
        <dbReference type="EMBL" id="JAH76153.1"/>
    </source>
</evidence>
<sequence>MIFKMKPIQIPHCAKIGFEVPRPMCERWASEHSQQAVGIIVQLSSFMDY</sequence>
<dbReference type="AlphaFoldDB" id="A0A0E9VG25"/>
<name>A0A0E9VG25_ANGAN</name>
<reference evidence="1" key="2">
    <citation type="journal article" date="2015" name="Fish Shellfish Immunol.">
        <title>Early steps in the European eel (Anguilla anguilla)-Vibrio vulnificus interaction in the gills: Role of the RtxA13 toxin.</title>
        <authorList>
            <person name="Callol A."/>
            <person name="Pajuelo D."/>
            <person name="Ebbesson L."/>
            <person name="Teles M."/>
            <person name="MacKenzie S."/>
            <person name="Amaro C."/>
        </authorList>
    </citation>
    <scope>NUCLEOTIDE SEQUENCE</scope>
</reference>
<proteinExistence type="predicted"/>
<accession>A0A0E9VG25</accession>
<reference evidence="1" key="1">
    <citation type="submission" date="2014-11" db="EMBL/GenBank/DDBJ databases">
        <authorList>
            <person name="Amaro Gonzalez C."/>
        </authorList>
    </citation>
    <scope>NUCLEOTIDE SEQUENCE</scope>
</reference>
<organism evidence="1">
    <name type="scientific">Anguilla anguilla</name>
    <name type="common">European freshwater eel</name>
    <name type="synonym">Muraena anguilla</name>
    <dbReference type="NCBI Taxonomy" id="7936"/>
    <lineage>
        <taxon>Eukaryota</taxon>
        <taxon>Metazoa</taxon>
        <taxon>Chordata</taxon>
        <taxon>Craniata</taxon>
        <taxon>Vertebrata</taxon>
        <taxon>Euteleostomi</taxon>
        <taxon>Actinopterygii</taxon>
        <taxon>Neopterygii</taxon>
        <taxon>Teleostei</taxon>
        <taxon>Anguilliformes</taxon>
        <taxon>Anguillidae</taxon>
        <taxon>Anguilla</taxon>
    </lineage>
</organism>
<protein>
    <submittedName>
        <fullName evidence="1">Uncharacterized protein</fullName>
    </submittedName>
</protein>